<dbReference type="Proteomes" id="UP000472268">
    <property type="component" value="Chromosome 2"/>
</dbReference>
<evidence type="ECO:0000256" key="6">
    <source>
        <dbReference type="ARBA" id="ARBA00022989"/>
    </source>
</evidence>
<proteinExistence type="inferred from homology"/>
<sequence length="510" mass="56571">MASTDCTPAPGESGASGVAKKIGSSSLWMPGPALSLLLLLLLPPPLLSTRSFQYHLPAWRPFHQGSRHYRRNTEKLKTCDGSFDLYVVLDTSSHANDVWNNICKFTDELVKRFPNSKMRMSFITTSTQNSTLMKLTSNRNTIRDGLKKLENIVPTGATNLDEGFKKAIEQIRRANSGGNSAASMIVALTAGPLPPTVFEKTKSEAKKARKMDAKVYAVGVKDYKSDQLAGIVERKDQFFGIKSGSKTLEDIVNVIGELVVNSCHEIMDKESYFVCVGEGYEFTFYDTELDEHTMDEIVCRYKLDDADTFDKKPVYKDDESLACPGHKFEKPGQVVVVDYSLNNGVTFIAESMKVTSMSCGGTEPTDAPKAVTSVPTVTKKTTVPTTTTRRTTVSTVLTKTMTLPTTTTWRTTASTVVTQETPGTTAVPEKPTPEYLDYLFPLSVPTLIVIVVVICCLCCYRKPCREPPVPKIIMNSERCVKTRAPVIVPSCMYQEHTIRRIEVRRAFRWG</sequence>
<reference evidence="10" key="3">
    <citation type="submission" date="2025-09" db="UniProtKB">
        <authorList>
            <consortium name="Ensembl"/>
        </authorList>
    </citation>
    <scope>IDENTIFICATION</scope>
</reference>
<comment type="similarity">
    <text evidence="2">Belongs to the ATR family.</text>
</comment>
<evidence type="ECO:0000256" key="2">
    <source>
        <dbReference type="ARBA" id="ARBA00008095"/>
    </source>
</evidence>
<dbReference type="FunFam" id="3.40.50.410:FF:000024">
    <property type="entry name" value="Anthrax toxin receptor"/>
    <property type="match status" value="1"/>
</dbReference>
<name>A0A673SLJ2_SURSU</name>
<dbReference type="AlphaFoldDB" id="A0A673SLJ2"/>
<reference evidence="10 11" key="1">
    <citation type="submission" date="2019-05" db="EMBL/GenBank/DDBJ databases">
        <title>A Chromosome-scale Meerkat (S. suricatta) Genome Assembly.</title>
        <authorList>
            <person name="Dudchenko O."/>
            <person name="Lieberman Aiden E."/>
            <person name="Tung J."/>
            <person name="Barreiro L.B."/>
            <person name="Clutton-Brock T.H."/>
        </authorList>
    </citation>
    <scope>NUCLEOTIDE SEQUENCE [LARGE SCALE GENOMIC DNA]</scope>
</reference>
<dbReference type="InterPro" id="IPR008400">
    <property type="entry name" value="Anthrax_toxin_rcpt_extracel"/>
</dbReference>
<dbReference type="PROSITE" id="PS50234">
    <property type="entry name" value="VWFA"/>
    <property type="match status" value="1"/>
</dbReference>
<keyword evidence="11" id="KW-1185">Reference proteome</keyword>
<reference evidence="10" key="2">
    <citation type="submission" date="2025-08" db="UniProtKB">
        <authorList>
            <consortium name="Ensembl"/>
        </authorList>
    </citation>
    <scope>IDENTIFICATION</scope>
</reference>
<dbReference type="PANTHER" id="PTHR16059:SF16">
    <property type="entry name" value="ANTHRAX TOXIN RECEPTOR-LIKE"/>
    <property type="match status" value="1"/>
</dbReference>
<dbReference type="PANTHER" id="PTHR16059">
    <property type="entry name" value="ANTHRAX TOXIN RECEPTOR"/>
    <property type="match status" value="1"/>
</dbReference>
<feature type="transmembrane region" description="Helical" evidence="8">
    <location>
        <begin position="438"/>
        <end position="460"/>
    </location>
</feature>
<keyword evidence="4" id="KW-0479">Metal-binding</keyword>
<feature type="domain" description="VWFA" evidence="9">
    <location>
        <begin position="84"/>
        <end position="255"/>
    </location>
</feature>
<evidence type="ECO:0000256" key="1">
    <source>
        <dbReference type="ARBA" id="ARBA00004479"/>
    </source>
</evidence>
<keyword evidence="6 8" id="KW-1133">Transmembrane helix</keyword>
<protein>
    <recommendedName>
        <fullName evidence="9">VWFA domain-containing protein</fullName>
    </recommendedName>
</protein>
<evidence type="ECO:0000256" key="3">
    <source>
        <dbReference type="ARBA" id="ARBA00022692"/>
    </source>
</evidence>
<keyword evidence="5" id="KW-0732">Signal</keyword>
<dbReference type="SMART" id="SM00327">
    <property type="entry name" value="VWA"/>
    <property type="match status" value="1"/>
</dbReference>
<dbReference type="GO" id="GO:0009986">
    <property type="term" value="C:cell surface"/>
    <property type="evidence" value="ECO:0007669"/>
    <property type="project" value="TreeGrafter"/>
</dbReference>
<dbReference type="GO" id="GO:0005886">
    <property type="term" value="C:plasma membrane"/>
    <property type="evidence" value="ECO:0007669"/>
    <property type="project" value="TreeGrafter"/>
</dbReference>
<evidence type="ECO:0000313" key="10">
    <source>
        <dbReference type="Ensembl" id="ENSSSUP00005001022.1"/>
    </source>
</evidence>
<evidence type="ECO:0000256" key="8">
    <source>
        <dbReference type="SAM" id="Phobius"/>
    </source>
</evidence>
<dbReference type="Pfam" id="PF00092">
    <property type="entry name" value="VWA"/>
    <property type="match status" value="1"/>
</dbReference>
<dbReference type="Gene3D" id="3.40.50.410">
    <property type="entry name" value="von Willebrand factor, type A domain"/>
    <property type="match status" value="1"/>
</dbReference>
<evidence type="ECO:0000313" key="11">
    <source>
        <dbReference type="Proteomes" id="UP000472268"/>
    </source>
</evidence>
<evidence type="ECO:0000256" key="7">
    <source>
        <dbReference type="ARBA" id="ARBA00023136"/>
    </source>
</evidence>
<evidence type="ECO:0000259" key="9">
    <source>
        <dbReference type="PROSITE" id="PS50234"/>
    </source>
</evidence>
<evidence type="ECO:0000256" key="4">
    <source>
        <dbReference type="ARBA" id="ARBA00022723"/>
    </source>
</evidence>
<dbReference type="OMA" id="MRMSFIT"/>
<dbReference type="InterPro" id="IPR036465">
    <property type="entry name" value="vWFA_dom_sf"/>
</dbReference>
<dbReference type="Pfam" id="PF05587">
    <property type="entry name" value="Anth_Ig"/>
    <property type="match status" value="1"/>
</dbReference>
<keyword evidence="3 8" id="KW-0812">Transmembrane</keyword>
<gene>
    <name evidence="10" type="primary">LOC115276155</name>
</gene>
<dbReference type="GO" id="GO:0004888">
    <property type="term" value="F:transmembrane signaling receptor activity"/>
    <property type="evidence" value="ECO:0007669"/>
    <property type="project" value="TreeGrafter"/>
</dbReference>
<dbReference type="Ensembl" id="ENSSSUT00005001218.1">
    <property type="protein sequence ID" value="ENSSSUP00005001022.1"/>
    <property type="gene ID" value="ENSSSUG00005000729.1"/>
</dbReference>
<dbReference type="InterPro" id="IPR002035">
    <property type="entry name" value="VWF_A"/>
</dbReference>
<comment type="subcellular location">
    <subcellularLocation>
        <location evidence="1">Membrane</location>
        <topology evidence="1">Single-pass type I membrane protein</topology>
    </subcellularLocation>
</comment>
<organism evidence="10 11">
    <name type="scientific">Suricata suricatta</name>
    <name type="common">Meerkat</name>
    <dbReference type="NCBI Taxonomy" id="37032"/>
    <lineage>
        <taxon>Eukaryota</taxon>
        <taxon>Metazoa</taxon>
        <taxon>Chordata</taxon>
        <taxon>Craniata</taxon>
        <taxon>Vertebrata</taxon>
        <taxon>Euteleostomi</taxon>
        <taxon>Mammalia</taxon>
        <taxon>Eutheria</taxon>
        <taxon>Laurasiatheria</taxon>
        <taxon>Carnivora</taxon>
        <taxon>Feliformia</taxon>
        <taxon>Herpestidae</taxon>
        <taxon>Suricata</taxon>
    </lineage>
</organism>
<keyword evidence="7 8" id="KW-0472">Membrane</keyword>
<dbReference type="SUPFAM" id="SSF53300">
    <property type="entry name" value="vWA-like"/>
    <property type="match status" value="1"/>
</dbReference>
<dbReference type="GO" id="GO:0046872">
    <property type="term" value="F:metal ion binding"/>
    <property type="evidence" value="ECO:0007669"/>
    <property type="project" value="UniProtKB-KW"/>
</dbReference>
<accession>A0A673SLJ2</accession>
<evidence type="ECO:0000256" key="5">
    <source>
        <dbReference type="ARBA" id="ARBA00022729"/>
    </source>
</evidence>